<dbReference type="Gene3D" id="1.20.140.40">
    <property type="entry name" value="Invertase/pectin methylesterase inhibitor family protein"/>
    <property type="match status" value="1"/>
</dbReference>
<feature type="chain" id="PRO_5020517332" description="Pectinesterase inhibitor domain-containing protein" evidence="4">
    <location>
        <begin position="30"/>
        <end position="184"/>
    </location>
</feature>
<evidence type="ECO:0000256" key="1">
    <source>
        <dbReference type="ARBA" id="ARBA00022729"/>
    </source>
</evidence>
<dbReference type="EMBL" id="PYDT01000001">
    <property type="protein sequence ID" value="THU73732.1"/>
    <property type="molecule type" value="Genomic_DNA"/>
</dbReference>
<dbReference type="InterPro" id="IPR035513">
    <property type="entry name" value="Invertase/methylesterase_inhib"/>
</dbReference>
<reference evidence="6 7" key="1">
    <citation type="journal article" date="2019" name="Nat. Plants">
        <title>Genome sequencing of Musa balbisiana reveals subgenome evolution and function divergence in polyploid bananas.</title>
        <authorList>
            <person name="Yao X."/>
        </authorList>
    </citation>
    <scope>NUCLEOTIDE SEQUENCE [LARGE SCALE GENOMIC DNA]</scope>
    <source>
        <strain evidence="7">cv. DH-PKW</strain>
        <tissue evidence="6">Leaves</tissue>
    </source>
</reference>
<dbReference type="InterPro" id="IPR006501">
    <property type="entry name" value="Pectinesterase_inhib_dom"/>
</dbReference>
<evidence type="ECO:0000256" key="3">
    <source>
        <dbReference type="ARBA" id="ARBA00038471"/>
    </source>
</evidence>
<protein>
    <recommendedName>
        <fullName evidence="5">Pectinesterase inhibitor domain-containing protein</fullName>
    </recommendedName>
</protein>
<gene>
    <name evidence="6" type="ORF">C4D60_Mb04t25970</name>
</gene>
<evidence type="ECO:0000256" key="2">
    <source>
        <dbReference type="ARBA" id="ARBA00023157"/>
    </source>
</evidence>
<comment type="caution">
    <text evidence="6">The sequence shown here is derived from an EMBL/GenBank/DDBJ whole genome shotgun (WGS) entry which is preliminary data.</text>
</comment>
<dbReference type="Pfam" id="PF04043">
    <property type="entry name" value="PMEI"/>
    <property type="match status" value="1"/>
</dbReference>
<feature type="signal peptide" evidence="4">
    <location>
        <begin position="1"/>
        <end position="29"/>
    </location>
</feature>
<dbReference type="SUPFAM" id="SSF101148">
    <property type="entry name" value="Plant invertase/pectin methylesterase inhibitor"/>
    <property type="match status" value="1"/>
</dbReference>
<dbReference type="AlphaFoldDB" id="A0A4S8KEQ1"/>
<dbReference type="PANTHER" id="PTHR35357:SF8">
    <property type="entry name" value="OS01G0111000 PROTEIN"/>
    <property type="match status" value="1"/>
</dbReference>
<dbReference type="GO" id="GO:0004857">
    <property type="term" value="F:enzyme inhibitor activity"/>
    <property type="evidence" value="ECO:0007669"/>
    <property type="project" value="InterPro"/>
</dbReference>
<feature type="domain" description="Pectinesterase inhibitor" evidence="5">
    <location>
        <begin position="38"/>
        <end position="178"/>
    </location>
</feature>
<dbReference type="NCBIfam" id="TIGR01614">
    <property type="entry name" value="PME_inhib"/>
    <property type="match status" value="1"/>
</dbReference>
<name>A0A4S8KEQ1_MUSBA</name>
<evidence type="ECO:0000313" key="7">
    <source>
        <dbReference type="Proteomes" id="UP000317650"/>
    </source>
</evidence>
<evidence type="ECO:0000256" key="4">
    <source>
        <dbReference type="SAM" id="SignalP"/>
    </source>
</evidence>
<evidence type="ECO:0000313" key="6">
    <source>
        <dbReference type="EMBL" id="THU73732.1"/>
    </source>
</evidence>
<proteinExistence type="inferred from homology"/>
<evidence type="ECO:0000259" key="5">
    <source>
        <dbReference type="SMART" id="SM00856"/>
    </source>
</evidence>
<keyword evidence="7" id="KW-1185">Reference proteome</keyword>
<sequence length="184" mass="19336">MGRQHRTASLPLILPAALLLLLGATITEARVLRRVNDRSLFDVTSACKKASYPDLCKSLAPSASVGSLTGASIDVATSKAKEAAAISAKLMKVPGTEKLMKSTLYVCRDAFSSVADSLQLSAKNLKDAAHIDLMVNLSAAMSLTANCADAFHDWPGLVSPVADVNDHLSKLVSNSLDLASTLKN</sequence>
<keyword evidence="1 4" id="KW-0732">Signal</keyword>
<accession>A0A4S8KEQ1</accession>
<dbReference type="Proteomes" id="UP000317650">
    <property type="component" value="Chromosome 4"/>
</dbReference>
<comment type="similarity">
    <text evidence="3">Belongs to the PMEI family.</text>
</comment>
<keyword evidence="2" id="KW-1015">Disulfide bond</keyword>
<dbReference type="SMART" id="SM00856">
    <property type="entry name" value="PMEI"/>
    <property type="match status" value="1"/>
</dbReference>
<organism evidence="6 7">
    <name type="scientific">Musa balbisiana</name>
    <name type="common">Banana</name>
    <dbReference type="NCBI Taxonomy" id="52838"/>
    <lineage>
        <taxon>Eukaryota</taxon>
        <taxon>Viridiplantae</taxon>
        <taxon>Streptophyta</taxon>
        <taxon>Embryophyta</taxon>
        <taxon>Tracheophyta</taxon>
        <taxon>Spermatophyta</taxon>
        <taxon>Magnoliopsida</taxon>
        <taxon>Liliopsida</taxon>
        <taxon>Zingiberales</taxon>
        <taxon>Musaceae</taxon>
        <taxon>Musa</taxon>
    </lineage>
</organism>
<dbReference type="CDD" id="cd15800">
    <property type="entry name" value="PMEI-like_2"/>
    <property type="match status" value="1"/>
</dbReference>
<dbReference type="PANTHER" id="PTHR35357">
    <property type="entry name" value="OS02G0537100 PROTEIN"/>
    <property type="match status" value="1"/>
</dbReference>